<dbReference type="AlphaFoldDB" id="A0A101U7W0"/>
<accession>A0A101U7W0</accession>
<keyword evidence="3" id="KW-1185">Reference proteome</keyword>
<dbReference type="RefSeq" id="WP_062716413.1">
    <property type="nucleotide sequence ID" value="NZ_KQ948924.1"/>
</dbReference>
<sequence>MQISQVLDKVDAGDIALPEFQRGYVWTRDQVRGFFQSLYRGYPIGGFLTWSTKADGVQTRGGASGRDGTIHLLLDGQQRVTTLYGVTRGRAPSFFEGNVSALTGLHFNLQTESFEFYAPAKMKDNPVWVDVTALFKSGLASQLVAVTQLANGDADLQVRYIERLNRITQIRDRSVHIDEVTGEDKTIDVVVEIFNRVNSGGTKLSKGDLALAAICAAWPAARPTMNQALEDWSTAGFSFKLDWLLRNVNALVTGEAQFSKLADVDVPTFQSGLAKTIDSVSYLLNALGGRLGLDHGAVLSGRGAFPVMSRLLHRHGGSFPDAMTRDRLFYWYVHSFLWGRHTGATETVLNQDLQALDDGGVDQLVSVLRRSRGGHLEVGSDDFVGSSMGSRFYPLLYMLTRVYGAQDFVSGVPLRDGMLGRLSSLQVHHIFPKALLYKHDYSRAEVNAVANFCFLTQDTNLKIGAKEPAEYLEEIESRMPGALATQWIPTDRDLWKVSSYPDFLAARRDLLARAANDFLQGLHDGPSPVALTDVQPTLAASSPTALHTTAKPDLADEVPGLRELLSEVREADLAAPELDSEVIDPRTGAAIIVAAAFWPQGLRADGGVAVVLAPDTSEEEQAALEAADYRIFHSPEALRGYIRNVRAEH</sequence>
<dbReference type="Proteomes" id="UP000053429">
    <property type="component" value="Unassembled WGS sequence"/>
</dbReference>
<reference evidence="2 3" key="1">
    <citation type="submission" date="2015-10" db="EMBL/GenBank/DDBJ databases">
        <title>Draft genome sequence of Streptomyces caeruleatus NRRL B-24802, type strain for the species Streptomyces caeruleatus.</title>
        <authorList>
            <person name="Ruckert C."/>
            <person name="Winkler A."/>
            <person name="Kalinowski J."/>
            <person name="Kampfer P."/>
            <person name="Glaeser S."/>
        </authorList>
    </citation>
    <scope>NUCLEOTIDE SEQUENCE [LARGE SCALE GENOMIC DNA]</scope>
    <source>
        <strain evidence="2 3">NRRL B-24802</strain>
    </source>
</reference>
<name>A0A101U7W0_9ACTN</name>
<evidence type="ECO:0000259" key="1">
    <source>
        <dbReference type="Pfam" id="PF03235"/>
    </source>
</evidence>
<dbReference type="PANTHER" id="PTHR37292">
    <property type="entry name" value="VNG6097C"/>
    <property type="match status" value="1"/>
</dbReference>
<evidence type="ECO:0000313" key="3">
    <source>
        <dbReference type="Proteomes" id="UP000053429"/>
    </source>
</evidence>
<comment type="caution">
    <text evidence="2">The sequence shown here is derived from an EMBL/GenBank/DDBJ whole genome shotgun (WGS) entry which is preliminary data.</text>
</comment>
<protein>
    <recommendedName>
        <fullName evidence="1">GmrSD restriction endonucleases N-terminal domain-containing protein</fullName>
    </recommendedName>
</protein>
<proteinExistence type="predicted"/>
<dbReference type="InterPro" id="IPR004919">
    <property type="entry name" value="GmrSD_N"/>
</dbReference>
<feature type="domain" description="GmrSD restriction endonucleases N-terminal" evidence="1">
    <location>
        <begin position="3"/>
        <end position="213"/>
    </location>
</feature>
<dbReference type="Pfam" id="PF03235">
    <property type="entry name" value="GmrSD_N"/>
    <property type="match status" value="1"/>
</dbReference>
<gene>
    <name evidence="2" type="ORF">AQJ67_03240</name>
</gene>
<organism evidence="2 3">
    <name type="scientific">Streptomyces caeruleatus</name>
    <dbReference type="NCBI Taxonomy" id="661399"/>
    <lineage>
        <taxon>Bacteria</taxon>
        <taxon>Bacillati</taxon>
        <taxon>Actinomycetota</taxon>
        <taxon>Actinomycetes</taxon>
        <taxon>Kitasatosporales</taxon>
        <taxon>Streptomycetaceae</taxon>
        <taxon>Streptomyces</taxon>
    </lineage>
</organism>
<dbReference type="EMBL" id="LMWY01000003">
    <property type="protein sequence ID" value="KUO05847.1"/>
    <property type="molecule type" value="Genomic_DNA"/>
</dbReference>
<dbReference type="STRING" id="661399.AQJ67_03240"/>
<dbReference type="PANTHER" id="PTHR37292:SF2">
    <property type="entry name" value="DUF262 DOMAIN-CONTAINING PROTEIN"/>
    <property type="match status" value="1"/>
</dbReference>
<dbReference type="OrthoDB" id="9787127at2"/>
<evidence type="ECO:0000313" key="2">
    <source>
        <dbReference type="EMBL" id="KUO05847.1"/>
    </source>
</evidence>